<feature type="transmembrane region" description="Helical" evidence="8">
    <location>
        <begin position="225"/>
        <end position="245"/>
    </location>
</feature>
<feature type="transmembrane region" description="Helical" evidence="8">
    <location>
        <begin position="191"/>
        <end position="213"/>
    </location>
</feature>
<feature type="transmembrane region" description="Helical" evidence="8">
    <location>
        <begin position="12"/>
        <end position="36"/>
    </location>
</feature>
<comment type="similarity">
    <text evidence="7">Belongs to the glycosyltransferase 87 family.</text>
</comment>
<feature type="transmembrane region" description="Helical" evidence="8">
    <location>
        <begin position="303"/>
        <end position="321"/>
    </location>
</feature>
<organism evidence="9 10">
    <name type="scientific">Arsenicibacter rosenii</name>
    <dbReference type="NCBI Taxonomy" id="1750698"/>
    <lineage>
        <taxon>Bacteria</taxon>
        <taxon>Pseudomonadati</taxon>
        <taxon>Bacteroidota</taxon>
        <taxon>Cytophagia</taxon>
        <taxon>Cytophagales</taxon>
        <taxon>Spirosomataceae</taxon>
        <taxon>Arsenicibacter</taxon>
    </lineage>
</organism>
<evidence type="ECO:0008006" key="11">
    <source>
        <dbReference type="Google" id="ProtNLM"/>
    </source>
</evidence>
<proteinExistence type="inferred from homology"/>
<evidence type="ECO:0000313" key="9">
    <source>
        <dbReference type="EMBL" id="OIN59303.1"/>
    </source>
</evidence>
<sequence length="397" mass="46059">MLMNKAMNWLPLNRLMVVFVFILVAASIQKFILGYYNNYLMFARPFDCLLTHRSMYVLRPELYSDLYKYSPVFAWLMAPFYYMPDWLGVTLWNLLNPVVLILGVWYFLKDEYHADCKRWIALAIIFPEALITAQNMQSNNLIVGMMLLGIYLLRKEKVWLAALLFTLCFYIKFYGVGAAIFFLFYPRKVQFLVAMVVWTVIFALLPATVISFAELGAEYEAWLKIVVDSKLGLLVSVPGILVYWFDMAKTDGNLRIVEAVGITLFLLPFLRFKQWKMPVYQQLMVAYFLLFVIIFNKMAESPTYVLAVVGVAIWWVTAAERNTLDRILLGLVVVFTSLSPTDLFPPFIRDEYMNPYSIKAVPCVLVWLRMQYQLWTIQSFQERGKTGQAVAAEVALK</sequence>
<name>A0A1S2VKN5_9BACT</name>
<keyword evidence="4 8" id="KW-0812">Transmembrane</keyword>
<feature type="transmembrane region" description="Helical" evidence="8">
    <location>
        <begin position="158"/>
        <end position="184"/>
    </location>
</feature>
<feature type="transmembrane region" description="Helical" evidence="8">
    <location>
        <begin position="86"/>
        <end position="107"/>
    </location>
</feature>
<evidence type="ECO:0000256" key="4">
    <source>
        <dbReference type="ARBA" id="ARBA00022692"/>
    </source>
</evidence>
<evidence type="ECO:0000313" key="10">
    <source>
        <dbReference type="Proteomes" id="UP000181790"/>
    </source>
</evidence>
<evidence type="ECO:0000256" key="1">
    <source>
        <dbReference type="ARBA" id="ARBA00004651"/>
    </source>
</evidence>
<evidence type="ECO:0000256" key="3">
    <source>
        <dbReference type="ARBA" id="ARBA00022679"/>
    </source>
</evidence>
<feature type="transmembrane region" description="Helical" evidence="8">
    <location>
        <begin position="278"/>
        <end position="296"/>
    </location>
</feature>
<comment type="caution">
    <text evidence="9">The sequence shown here is derived from an EMBL/GenBank/DDBJ whole genome shotgun (WGS) entry which is preliminary data.</text>
</comment>
<evidence type="ECO:0000256" key="6">
    <source>
        <dbReference type="ARBA" id="ARBA00023136"/>
    </source>
</evidence>
<reference evidence="9 10" key="1">
    <citation type="submission" date="2016-10" db="EMBL/GenBank/DDBJ databases">
        <title>Arsenicibacter rosenii gen. nov., sp. nov., an efficient arsenic-methylating bacterium isolated from an arsenic-contaminated paddy soil.</title>
        <authorList>
            <person name="Huang K."/>
        </authorList>
    </citation>
    <scope>NUCLEOTIDE SEQUENCE [LARGE SCALE GENOMIC DNA]</scope>
    <source>
        <strain evidence="9 10">SM-1</strain>
    </source>
</reference>
<comment type="subcellular location">
    <subcellularLocation>
        <location evidence="1">Cell membrane</location>
        <topology evidence="1">Multi-pass membrane protein</topology>
    </subcellularLocation>
</comment>
<evidence type="ECO:0000256" key="2">
    <source>
        <dbReference type="ARBA" id="ARBA00022475"/>
    </source>
</evidence>
<keyword evidence="6 8" id="KW-0472">Membrane</keyword>
<dbReference type="Proteomes" id="UP000181790">
    <property type="component" value="Unassembled WGS sequence"/>
</dbReference>
<evidence type="ECO:0000256" key="8">
    <source>
        <dbReference type="SAM" id="Phobius"/>
    </source>
</evidence>
<dbReference type="GO" id="GO:0016758">
    <property type="term" value="F:hexosyltransferase activity"/>
    <property type="evidence" value="ECO:0007669"/>
    <property type="project" value="InterPro"/>
</dbReference>
<gene>
    <name evidence="9" type="ORF">BLX24_09975</name>
</gene>
<dbReference type="InterPro" id="IPR018584">
    <property type="entry name" value="GT87"/>
</dbReference>
<evidence type="ECO:0000256" key="5">
    <source>
        <dbReference type="ARBA" id="ARBA00022989"/>
    </source>
</evidence>
<keyword evidence="3" id="KW-0808">Transferase</keyword>
<keyword evidence="10" id="KW-1185">Reference proteome</keyword>
<evidence type="ECO:0000256" key="7">
    <source>
        <dbReference type="ARBA" id="ARBA00024033"/>
    </source>
</evidence>
<keyword evidence="5 8" id="KW-1133">Transmembrane helix</keyword>
<protein>
    <recommendedName>
        <fullName evidence="11">DUF2029 domain-containing protein</fullName>
    </recommendedName>
</protein>
<dbReference type="GO" id="GO:0005886">
    <property type="term" value="C:plasma membrane"/>
    <property type="evidence" value="ECO:0007669"/>
    <property type="project" value="UniProtKB-SubCell"/>
</dbReference>
<dbReference type="Pfam" id="PF09594">
    <property type="entry name" value="GT87"/>
    <property type="match status" value="1"/>
</dbReference>
<accession>A0A1S2VKN5</accession>
<keyword evidence="2" id="KW-1003">Cell membrane</keyword>
<dbReference type="EMBL" id="MORL01000004">
    <property type="protein sequence ID" value="OIN59303.1"/>
    <property type="molecule type" value="Genomic_DNA"/>
</dbReference>
<dbReference type="AlphaFoldDB" id="A0A1S2VKN5"/>